<dbReference type="AlphaFoldDB" id="A0A9P4SI13"/>
<name>A0A9P4SI13_9PEZI</name>
<accession>A0A9P4SI13</accession>
<evidence type="ECO:0000313" key="1">
    <source>
        <dbReference type="EMBL" id="KAF2842905.1"/>
    </source>
</evidence>
<evidence type="ECO:0000313" key="2">
    <source>
        <dbReference type="Proteomes" id="UP000799429"/>
    </source>
</evidence>
<organism evidence="1 2">
    <name type="scientific">Patellaria atrata CBS 101060</name>
    <dbReference type="NCBI Taxonomy" id="1346257"/>
    <lineage>
        <taxon>Eukaryota</taxon>
        <taxon>Fungi</taxon>
        <taxon>Dikarya</taxon>
        <taxon>Ascomycota</taxon>
        <taxon>Pezizomycotina</taxon>
        <taxon>Dothideomycetes</taxon>
        <taxon>Dothideomycetes incertae sedis</taxon>
        <taxon>Patellariales</taxon>
        <taxon>Patellariaceae</taxon>
        <taxon>Patellaria</taxon>
    </lineage>
</organism>
<sequence length="195" mass="21288">MQGEGGKGEFLSKKSVLAWGKITTMHLMADGKSYLRIREPERVVLLPSTVGINQRPGAGSHQPERRKGQLILLPTHLGTVMTVQEYIGTYVHLQYSCTFRPLHPSSNLDGSRSALGNPIPESSCPLILLPYAFRTFRKKSKGIGSTVGNISRLPCPLHITLHADPDRGCLTFIEGTVQDVTTNCNIERLLGAPSA</sequence>
<comment type="caution">
    <text evidence="1">The sequence shown here is derived from an EMBL/GenBank/DDBJ whole genome shotgun (WGS) entry which is preliminary data.</text>
</comment>
<dbReference type="EMBL" id="MU006089">
    <property type="protein sequence ID" value="KAF2842905.1"/>
    <property type="molecule type" value="Genomic_DNA"/>
</dbReference>
<protein>
    <submittedName>
        <fullName evidence="1">Uncharacterized protein</fullName>
    </submittedName>
</protein>
<keyword evidence="2" id="KW-1185">Reference proteome</keyword>
<gene>
    <name evidence="1" type="ORF">M501DRAFT_38894</name>
</gene>
<reference evidence="1" key="1">
    <citation type="journal article" date="2020" name="Stud. Mycol.">
        <title>101 Dothideomycetes genomes: a test case for predicting lifestyles and emergence of pathogens.</title>
        <authorList>
            <person name="Haridas S."/>
            <person name="Albert R."/>
            <person name="Binder M."/>
            <person name="Bloem J."/>
            <person name="Labutti K."/>
            <person name="Salamov A."/>
            <person name="Andreopoulos B."/>
            <person name="Baker S."/>
            <person name="Barry K."/>
            <person name="Bills G."/>
            <person name="Bluhm B."/>
            <person name="Cannon C."/>
            <person name="Castanera R."/>
            <person name="Culley D."/>
            <person name="Daum C."/>
            <person name="Ezra D."/>
            <person name="Gonzalez J."/>
            <person name="Henrissat B."/>
            <person name="Kuo A."/>
            <person name="Liang C."/>
            <person name="Lipzen A."/>
            <person name="Lutzoni F."/>
            <person name="Magnuson J."/>
            <person name="Mondo S."/>
            <person name="Nolan M."/>
            <person name="Ohm R."/>
            <person name="Pangilinan J."/>
            <person name="Park H.-J."/>
            <person name="Ramirez L."/>
            <person name="Alfaro M."/>
            <person name="Sun H."/>
            <person name="Tritt A."/>
            <person name="Yoshinaga Y."/>
            <person name="Zwiers L.-H."/>
            <person name="Turgeon B."/>
            <person name="Goodwin S."/>
            <person name="Spatafora J."/>
            <person name="Crous P."/>
            <person name="Grigoriev I."/>
        </authorList>
    </citation>
    <scope>NUCLEOTIDE SEQUENCE</scope>
    <source>
        <strain evidence="1">CBS 101060</strain>
    </source>
</reference>
<dbReference type="Proteomes" id="UP000799429">
    <property type="component" value="Unassembled WGS sequence"/>
</dbReference>
<proteinExistence type="predicted"/>